<evidence type="ECO:0000313" key="3">
    <source>
        <dbReference type="Proteomes" id="UP001165121"/>
    </source>
</evidence>
<comment type="caution">
    <text evidence="2">The sequence shown here is derived from an EMBL/GenBank/DDBJ whole genome shotgun (WGS) entry which is preliminary data.</text>
</comment>
<dbReference type="SUPFAM" id="SSF53474">
    <property type="entry name" value="alpha/beta-Hydrolases"/>
    <property type="match status" value="1"/>
</dbReference>
<protein>
    <submittedName>
        <fullName evidence="2">Unnamed protein product</fullName>
    </submittedName>
</protein>
<keyword evidence="3" id="KW-1185">Reference proteome</keyword>
<evidence type="ECO:0000256" key="1">
    <source>
        <dbReference type="SAM" id="SignalP"/>
    </source>
</evidence>
<dbReference type="Gene3D" id="3.40.50.1820">
    <property type="entry name" value="alpha/beta hydrolase"/>
    <property type="match status" value="1"/>
</dbReference>
<dbReference type="Proteomes" id="UP001165121">
    <property type="component" value="Unassembled WGS sequence"/>
</dbReference>
<sequence length="542" mass="59533">MSSVFVLVLVASWTLPQLFAITTAKQNAAACTQQQRRLPDESTGWPSLRFDFKFKRSSISIYGHETFSMYANPSLDANGTSVLYDVSAAFREGSTEYNYTVVNGIALLMTNTVATGLVSSEVNYLSSELDDFPPINAIVSALNNARPLSDSAVIRDNIKCTADMLYAVSVGGFQFALCVTSALGFTMYGRNADIVVEYLENRVSIVPSKMLNDDIHQCAIEMKSSAVTPIGKYLLTGKRLKTKETRNLAAQFSFWFEDETACSCKSTPRPCIFIHGLGVEDETSQNVNSLPYWGNITNHVPCCTTIRYAHLDTVNNSWMNVTQQQKVCDRALAVSKTSKESIINDTILVTHSMGGLMFAGALANGLCALSSSSTWISTATPMQGSMASDYARDTCAGETNFLAEKIAELKKQCPAGTATKSVVYEHGAYSSMHLKAAYKAAQDAYRTNVSALMCSEGFSGILSSYQAQFWVLGHLIPHKSNKNDGVVGFESCTTGFDTSKFDNTYTARFYRTKLNHYDMQFRAGDAFLNKAKMPLKWLECLL</sequence>
<gene>
    <name evidence="2" type="ORF">Pfra01_000882800</name>
</gene>
<keyword evidence="1" id="KW-0732">Signal</keyword>
<accession>A0A9W7CJP8</accession>
<dbReference type="PANTHER" id="PTHR22538:SF1">
    <property type="entry name" value="VWFD DOMAIN-CONTAINING PROTEIN"/>
    <property type="match status" value="1"/>
</dbReference>
<dbReference type="PANTHER" id="PTHR22538">
    <property type="entry name" value="CILIA- AND FLAGELLA-ASSOCIATED PROTEIN 74"/>
    <property type="match status" value="1"/>
</dbReference>
<feature type="chain" id="PRO_5040938978" evidence="1">
    <location>
        <begin position="21"/>
        <end position="542"/>
    </location>
</feature>
<proteinExistence type="predicted"/>
<reference evidence="2" key="1">
    <citation type="submission" date="2023-04" db="EMBL/GenBank/DDBJ databases">
        <title>Phytophthora fragariaefolia NBRC 109709.</title>
        <authorList>
            <person name="Ichikawa N."/>
            <person name="Sato H."/>
            <person name="Tonouchi N."/>
        </authorList>
    </citation>
    <scope>NUCLEOTIDE SEQUENCE</scope>
    <source>
        <strain evidence="2">NBRC 109709</strain>
    </source>
</reference>
<dbReference type="EMBL" id="BSXT01000805">
    <property type="protein sequence ID" value="GMF34389.1"/>
    <property type="molecule type" value="Genomic_DNA"/>
</dbReference>
<dbReference type="InterPro" id="IPR029058">
    <property type="entry name" value="AB_hydrolase_fold"/>
</dbReference>
<dbReference type="AlphaFoldDB" id="A0A9W7CJP8"/>
<evidence type="ECO:0000313" key="2">
    <source>
        <dbReference type="EMBL" id="GMF34389.1"/>
    </source>
</evidence>
<name>A0A9W7CJP8_9STRA</name>
<dbReference type="OrthoDB" id="95392at2759"/>
<organism evidence="2 3">
    <name type="scientific">Phytophthora fragariaefolia</name>
    <dbReference type="NCBI Taxonomy" id="1490495"/>
    <lineage>
        <taxon>Eukaryota</taxon>
        <taxon>Sar</taxon>
        <taxon>Stramenopiles</taxon>
        <taxon>Oomycota</taxon>
        <taxon>Peronosporomycetes</taxon>
        <taxon>Peronosporales</taxon>
        <taxon>Peronosporaceae</taxon>
        <taxon>Phytophthora</taxon>
    </lineage>
</organism>
<feature type="signal peptide" evidence="1">
    <location>
        <begin position="1"/>
        <end position="20"/>
    </location>
</feature>